<accession>A0AAD9K4D2</accession>
<dbReference type="InterPro" id="IPR017850">
    <property type="entry name" value="Alkaline_phosphatase_core_sf"/>
</dbReference>
<sequence length="134" mass="15607">MMAVRFGMYKAHYWTWVNSEHSFHVQGIDYCPGQNVVNVTTHVQVNHTNQPLLFHLGRDPGEKYTIRPHNSEYQRVMAEIQKIVNDHKTHLKPGQPQLNYCDRAVMNWAPPGCEKLNKCLPIPPSHPKLCLWDH</sequence>
<comment type="caution">
    <text evidence="1">The sequence shown here is derived from an EMBL/GenBank/DDBJ whole genome shotgun (WGS) entry which is preliminary data.</text>
</comment>
<protein>
    <submittedName>
        <fullName evidence="1">Uncharacterized protein</fullName>
    </submittedName>
</protein>
<evidence type="ECO:0000313" key="1">
    <source>
        <dbReference type="EMBL" id="KAK2164622.1"/>
    </source>
</evidence>
<dbReference type="EMBL" id="JAODUP010000061">
    <property type="protein sequence ID" value="KAK2164622.1"/>
    <property type="molecule type" value="Genomic_DNA"/>
</dbReference>
<proteinExistence type="predicted"/>
<dbReference type="Gene3D" id="3.30.1120.10">
    <property type="match status" value="1"/>
</dbReference>
<dbReference type="SUPFAM" id="SSF53649">
    <property type="entry name" value="Alkaline phosphatase-like"/>
    <property type="match status" value="1"/>
</dbReference>
<keyword evidence="2" id="KW-1185">Reference proteome</keyword>
<name>A0AAD9K4D2_9ANNE</name>
<reference evidence="1" key="1">
    <citation type="journal article" date="2023" name="Mol. Biol. Evol.">
        <title>Third-Generation Sequencing Reveals the Adaptive Role of the Epigenome in Three Deep-Sea Polychaetes.</title>
        <authorList>
            <person name="Perez M."/>
            <person name="Aroh O."/>
            <person name="Sun Y."/>
            <person name="Lan Y."/>
            <person name="Juniper S.K."/>
            <person name="Young C.R."/>
            <person name="Angers B."/>
            <person name="Qian P.Y."/>
        </authorList>
    </citation>
    <scope>NUCLEOTIDE SEQUENCE</scope>
    <source>
        <strain evidence="1">P08H-3</strain>
    </source>
</reference>
<dbReference type="Pfam" id="PF14707">
    <property type="entry name" value="Sulfatase_C"/>
    <property type="match status" value="1"/>
</dbReference>
<evidence type="ECO:0000313" key="2">
    <source>
        <dbReference type="Proteomes" id="UP001208570"/>
    </source>
</evidence>
<dbReference type="Proteomes" id="UP001208570">
    <property type="component" value="Unassembled WGS sequence"/>
</dbReference>
<gene>
    <name evidence="1" type="ORF">LSH36_61g09061</name>
</gene>
<organism evidence="1 2">
    <name type="scientific">Paralvinella palmiformis</name>
    <dbReference type="NCBI Taxonomy" id="53620"/>
    <lineage>
        <taxon>Eukaryota</taxon>
        <taxon>Metazoa</taxon>
        <taxon>Spiralia</taxon>
        <taxon>Lophotrochozoa</taxon>
        <taxon>Annelida</taxon>
        <taxon>Polychaeta</taxon>
        <taxon>Sedentaria</taxon>
        <taxon>Canalipalpata</taxon>
        <taxon>Terebellida</taxon>
        <taxon>Terebelliformia</taxon>
        <taxon>Alvinellidae</taxon>
        <taxon>Paralvinella</taxon>
    </lineage>
</organism>
<dbReference type="AlphaFoldDB" id="A0AAD9K4D2"/>